<dbReference type="KEGG" id="toc:Toce_1985"/>
<sequence length="74" mass="8482">MFTIPVLQRKIFYVLLSIVWGSFGIYSMIHSSFADGLKILIFGGIFISFVAIIQAYVIKMLQMYDNNLKKQDKG</sequence>
<evidence type="ECO:0000313" key="3">
    <source>
        <dbReference type="Proteomes" id="UP000000272"/>
    </source>
</evidence>
<dbReference type="STRING" id="555079.Toce_1985"/>
<evidence type="ECO:0000313" key="2">
    <source>
        <dbReference type="EMBL" id="ADL08706.1"/>
    </source>
</evidence>
<gene>
    <name evidence="2" type="ordered locus">Toce_1985</name>
</gene>
<dbReference type="OrthoDB" id="1730242at2"/>
<feature type="transmembrane region" description="Helical" evidence="1">
    <location>
        <begin position="39"/>
        <end position="58"/>
    </location>
</feature>
<dbReference type="eggNOG" id="ENOG50331HD">
    <property type="taxonomic scope" value="Bacteria"/>
</dbReference>
<dbReference type="Proteomes" id="UP000000272">
    <property type="component" value="Chromosome"/>
</dbReference>
<protein>
    <submittedName>
        <fullName evidence="2">Uncharacterized protein</fullName>
    </submittedName>
</protein>
<accession>D9RZS9</accession>
<keyword evidence="3" id="KW-1185">Reference proteome</keyword>
<keyword evidence="1" id="KW-0472">Membrane</keyword>
<organism evidence="2 3">
    <name type="scientific">Thermosediminibacter oceani (strain ATCC BAA-1034 / DSM 16646 / JW/IW-1228P)</name>
    <dbReference type="NCBI Taxonomy" id="555079"/>
    <lineage>
        <taxon>Bacteria</taxon>
        <taxon>Bacillati</taxon>
        <taxon>Bacillota</taxon>
        <taxon>Clostridia</taxon>
        <taxon>Thermosediminibacterales</taxon>
        <taxon>Thermosediminibacteraceae</taxon>
        <taxon>Thermosediminibacter</taxon>
    </lineage>
</organism>
<evidence type="ECO:0000256" key="1">
    <source>
        <dbReference type="SAM" id="Phobius"/>
    </source>
</evidence>
<keyword evidence="1" id="KW-1133">Transmembrane helix</keyword>
<proteinExistence type="predicted"/>
<dbReference type="AlphaFoldDB" id="D9RZS9"/>
<dbReference type="HOGENOM" id="CLU_191604_0_0_9"/>
<name>D9RZS9_THEOJ</name>
<feature type="transmembrane region" description="Helical" evidence="1">
    <location>
        <begin position="12"/>
        <end position="33"/>
    </location>
</feature>
<keyword evidence="1" id="KW-0812">Transmembrane</keyword>
<dbReference type="EMBL" id="CP002131">
    <property type="protein sequence ID" value="ADL08706.1"/>
    <property type="molecule type" value="Genomic_DNA"/>
</dbReference>
<reference evidence="2 3" key="1">
    <citation type="journal article" date="2010" name="Stand. Genomic Sci.">
        <title>Complete genome sequence of Thermosediminibacter oceani type strain (JW/IW-1228P).</title>
        <authorList>
            <person name="Pitluck S."/>
            <person name="Yasawong M."/>
            <person name="Munk C."/>
            <person name="Nolan M."/>
            <person name="Lapidus A."/>
            <person name="Lucas S."/>
            <person name="Glavina Del Rio T."/>
            <person name="Tice H."/>
            <person name="Cheng J.F."/>
            <person name="Bruce D."/>
            <person name="Detter C."/>
            <person name="Tapia R."/>
            <person name="Han C."/>
            <person name="Goodwin L."/>
            <person name="Liolios K."/>
            <person name="Ivanova N."/>
            <person name="Mavromatis K."/>
            <person name="Mikhailova N."/>
            <person name="Pati A."/>
            <person name="Chen A."/>
            <person name="Palaniappan K."/>
            <person name="Land M."/>
            <person name="Hauser L."/>
            <person name="Chang Y.J."/>
            <person name="Jeffries C.D."/>
            <person name="Rohde M."/>
            <person name="Spring S."/>
            <person name="Sikorski J."/>
            <person name="Goker M."/>
            <person name="Woyke T."/>
            <person name="Bristow J."/>
            <person name="Eisen J.A."/>
            <person name="Markowitz V."/>
            <person name="Hugenholtz P."/>
            <person name="Kyrpides N.C."/>
            <person name="Klenk H.P."/>
        </authorList>
    </citation>
    <scope>NUCLEOTIDE SEQUENCE [LARGE SCALE GENOMIC DNA]</scope>
    <source>
        <strain evidence="3">ATCC BAA-1034 / DSM 16646 / JW/IW-1228P</strain>
    </source>
</reference>